<name>A0ACC0V0V7_9HYPO</name>
<accession>A0ACC0V0V7</accession>
<comment type="caution">
    <text evidence="1">The sequence shown here is derived from an EMBL/GenBank/DDBJ whole genome shotgun (WGS) entry which is preliminary data.</text>
</comment>
<proteinExistence type="predicted"/>
<organism evidence="1 2">
    <name type="scientific">Trichothecium roseum</name>
    <dbReference type="NCBI Taxonomy" id="47278"/>
    <lineage>
        <taxon>Eukaryota</taxon>
        <taxon>Fungi</taxon>
        <taxon>Dikarya</taxon>
        <taxon>Ascomycota</taxon>
        <taxon>Pezizomycotina</taxon>
        <taxon>Sordariomycetes</taxon>
        <taxon>Hypocreomycetidae</taxon>
        <taxon>Hypocreales</taxon>
        <taxon>Hypocreales incertae sedis</taxon>
        <taxon>Trichothecium</taxon>
    </lineage>
</organism>
<keyword evidence="2" id="KW-1185">Reference proteome</keyword>
<gene>
    <name evidence="1" type="ORF">N3K66_004316</name>
</gene>
<dbReference type="Proteomes" id="UP001163324">
    <property type="component" value="Chromosome 4"/>
</dbReference>
<sequence length="1192" mass="123467">MVTFALPGDDVESSSGTPRARPQLGFATRHLNNSPFASNRLGTPQRGSARKLLAPRDELPSASLNKGSIATARNIFRSSDISDSPPRTTPFLPALPQSTMKKAFKPSATPEATHTFRDSSTTAQPAPRGLSAKSSDKELFEMRISEPPEHLTGSVLSKQVPKEWNSKSSIYADQYLAHLCPPGFDDEQRRQFFCILDLRRLKYAADEIFSGKTWKLNVVNFAKEFDKSRSLILLRYGLYEFQNVKPSKEILKKWRRDHGLPDPEDEDEATPLKTKSPKKRRATDDGDSPQVKRRTMDKVDEPVAAPLPLPAPTSTPVASKNKRKVSVGEDADSQRNKLQKTPSAAKSMFEKIANKASTTPADSPAKPSFFSSAASKPVNGGLARSIFQNKANGGQGASNIFGHLSDTGSAKGSGVDADDESETSSDADVSGEASQSNQQAADGDEDMTSAAKELSKNSTEAGFSSSVAGTRESTPGRSLFDRVTKADDGHAVRAETTGDIAVKPLDQTWNPSTTPIKFGPPTTGTQSTSLFGASTTPAATPSTSLFAAGPASNATNIFGASKSGVTADKSNDDSKKDAESDKENESQPPAKKAAFEPQAPSTQSMFGGSSLFQSKPAATETPKEPESAKTTTNLFGAANTTSSASNIFGAPTKQNETSNTPTPVLSSSTLFGSKPTSTEKPSTPSLFGAKPAESNAVAAEPSKANLFGGAPTSAAGGSTSSNLFGANPTGSSSNLFGNSTAKPAGSTFPNATGVSKTDTEAPKFSFGGSSEPAQANGITQMSKPMFGAPKSPPASTPGNMFDGSPMKQDEASPAKKPAPTFSFGGTPSGAPASNLFGGTSASSAPTGNIFGQNSATNGNAAGSSNIFGGTTAAPDTTTPNSSFGGNPNPGGFNFSFGGPSATSGPGSTPASGAGFTNPFASGNTGSTDNAGGPGFSFGASSTGSADTAPFQFGAAPSTTSGSFQFGANQPSTNGAGSGGPNFSFSGAPSQPSQNSGGTTFGQNTSSNVFNLQPTAGASSGTNTPFTLGGSSLATTPAHGTPEPSSTKAEDSKGGDDDEGEKHEQISLTTVAEEGEEQLHEVRAKVLKFVKDDGDKKSKSPWSTQGVGPLRLLKNKETSVVRLLLRAEPRGHVALNRALMPSNTYKADEKYVKLLTSNDNGDGLETWMIQVKTKDLAKELAEALEKHKDANKS</sequence>
<reference evidence="1" key="1">
    <citation type="submission" date="2022-10" db="EMBL/GenBank/DDBJ databases">
        <title>Complete Genome of Trichothecium roseum strain YXFP-22015, a Plant Pathogen Isolated from Citrus.</title>
        <authorList>
            <person name="Wang Y."/>
            <person name="Zhu L."/>
        </authorList>
    </citation>
    <scope>NUCLEOTIDE SEQUENCE</scope>
    <source>
        <strain evidence="1">YXFP-22015</strain>
    </source>
</reference>
<evidence type="ECO:0000313" key="2">
    <source>
        <dbReference type="Proteomes" id="UP001163324"/>
    </source>
</evidence>
<protein>
    <submittedName>
        <fullName evidence="1">Uncharacterized protein</fullName>
    </submittedName>
</protein>
<evidence type="ECO:0000313" key="1">
    <source>
        <dbReference type="EMBL" id="KAI9900054.1"/>
    </source>
</evidence>
<dbReference type="EMBL" id="CM047943">
    <property type="protein sequence ID" value="KAI9900054.1"/>
    <property type="molecule type" value="Genomic_DNA"/>
</dbReference>